<proteinExistence type="predicted"/>
<dbReference type="Gene3D" id="2.40.10.170">
    <property type="match status" value="1"/>
</dbReference>
<comment type="caution">
    <text evidence="2">The sequence shown here is derived from an EMBL/GenBank/DDBJ whole genome shotgun (WGS) entry which is preliminary data.</text>
</comment>
<evidence type="ECO:0000259" key="1">
    <source>
        <dbReference type="SMART" id="SM01058"/>
    </source>
</evidence>
<name>A0A4U2YHE2_9ACTN</name>
<dbReference type="EMBL" id="SZPY01000005">
    <property type="protein sequence ID" value="TKI60438.1"/>
    <property type="molecule type" value="Genomic_DNA"/>
</dbReference>
<organism evidence="2 3">
    <name type="scientific">Nocardioides jishulii</name>
    <dbReference type="NCBI Taxonomy" id="2575440"/>
    <lineage>
        <taxon>Bacteria</taxon>
        <taxon>Bacillati</taxon>
        <taxon>Actinomycetota</taxon>
        <taxon>Actinomycetes</taxon>
        <taxon>Propionibacteriales</taxon>
        <taxon>Nocardioidaceae</taxon>
        <taxon>Nocardioides</taxon>
    </lineage>
</organism>
<evidence type="ECO:0000313" key="2">
    <source>
        <dbReference type="EMBL" id="TKI60438.1"/>
    </source>
</evidence>
<dbReference type="OrthoDB" id="9786074at2"/>
<feature type="domain" description="CarD-like/TRCF RNAP-interacting" evidence="1">
    <location>
        <begin position="2"/>
        <end position="113"/>
    </location>
</feature>
<dbReference type="Pfam" id="PF21095">
    <property type="entry name" value="CarD_C"/>
    <property type="match status" value="1"/>
</dbReference>
<evidence type="ECO:0000313" key="3">
    <source>
        <dbReference type="Proteomes" id="UP000307808"/>
    </source>
</evidence>
<dbReference type="InterPro" id="IPR042215">
    <property type="entry name" value="CarD-like_C"/>
</dbReference>
<reference evidence="2 3" key="1">
    <citation type="submission" date="2019-04" db="EMBL/GenBank/DDBJ databases">
        <authorList>
            <person name="Dong K."/>
        </authorList>
    </citation>
    <scope>NUCLEOTIDE SEQUENCE [LARGE SCALE GENOMIC DNA]</scope>
    <source>
        <strain evidence="3">dk3543</strain>
    </source>
</reference>
<dbReference type="RefSeq" id="WP_137067471.1">
    <property type="nucleotide sequence ID" value="NZ_CP040748.1"/>
</dbReference>
<dbReference type="SMART" id="SM01058">
    <property type="entry name" value="CarD_TRCF"/>
    <property type="match status" value="1"/>
</dbReference>
<dbReference type="PANTHER" id="PTHR38447">
    <property type="entry name" value="TRANSCRIPTION FACTOR YDEB-RELATED"/>
    <property type="match status" value="1"/>
</dbReference>
<accession>A0A4U2YHE2</accession>
<dbReference type="AlphaFoldDB" id="A0A4U2YHE2"/>
<dbReference type="InterPro" id="IPR036101">
    <property type="entry name" value="CarD-like/TRCF_RID_sf"/>
</dbReference>
<dbReference type="SUPFAM" id="SSF141259">
    <property type="entry name" value="CarD-like"/>
    <property type="match status" value="1"/>
</dbReference>
<dbReference type="PANTHER" id="PTHR38447:SF1">
    <property type="entry name" value="RNA POLYMERASE-BINDING TRANSCRIPTION FACTOR CARD"/>
    <property type="match status" value="1"/>
</dbReference>
<protein>
    <submittedName>
        <fullName evidence="2">CarD family transcriptional regulator</fullName>
    </submittedName>
</protein>
<dbReference type="GO" id="GO:0009303">
    <property type="term" value="P:rRNA transcription"/>
    <property type="evidence" value="ECO:0007669"/>
    <property type="project" value="TreeGrafter"/>
</dbReference>
<dbReference type="InterPro" id="IPR003711">
    <property type="entry name" value="CarD-like/TRCF_RID"/>
</dbReference>
<dbReference type="InterPro" id="IPR052531">
    <property type="entry name" value="CarD-like_regulator"/>
</dbReference>
<dbReference type="Pfam" id="PF02559">
    <property type="entry name" value="CarD_TRCF_RID"/>
    <property type="match status" value="1"/>
</dbReference>
<dbReference type="Gene3D" id="1.20.58.1290">
    <property type="entry name" value="CarD-like, C-terminal domain"/>
    <property type="match status" value="1"/>
</dbReference>
<dbReference type="InterPro" id="IPR048792">
    <property type="entry name" value="CarD_C"/>
</dbReference>
<keyword evidence="3" id="KW-1185">Reference proteome</keyword>
<dbReference type="Proteomes" id="UP000307808">
    <property type="component" value="Unassembled WGS sequence"/>
</dbReference>
<sequence>MTYTVGETVVYPNHGAAVIEDIEVRTIKGEDRQYLVLRIVAQQDLVVRVPSNNLDLVGVRDVVDQAGLDRVFDILRASQVEEPTNWSRRYKANLEKLHSGDVMKCSEVVRDLWRRERDRGLSAGEKRMLAKARQILVSELALAEKTNEDKAEAILEEVLAS</sequence>
<gene>
    <name evidence="2" type="ORF">FC770_16745</name>
</gene>